<dbReference type="FunFam" id="1.25.40.10:FF:000344">
    <property type="entry name" value="Pentatricopeptide repeat-containing protein"/>
    <property type="match status" value="1"/>
</dbReference>
<sequence length="685" mass="76747">MHASIALLSQVIRSNTWQALKESLADAIVNHCCSFRQLQQLRCRVILLGLGCNLYVSSLIISKSCGFGDAESARLVFDGLRQRPTKALVWNSMIRGYLKNGLPGLALDVYEEMELVSECEPDKQTFHLAINACNELSEFELGCRVGDRARRRGFDSDLLIATELVGLYCKMGDFETARRVFDRMSVRDVVLWNAMISGYSQGGHLCEVMDLFRSMRFMHRIPPTEATLVNVMSGCANSGSVKTGEVMIAHSIKSGFEDNLFVFNSLIAMYIDCDCLIIAEQQFERLVFKDAVLWSIMIGGLVRDDRSNDALQLFHQMILSTKIAPTKPILLNVLLACANLGNWQEGQWIEETYLTCENRSGFELDASLITMLIYMHAKCGKLEISLKLLHENVLVRRDVIAWNSMLKACTELGQIEKVLDLTLQMQRKGINLDKVTFITLLSAISVVPLPRKGVETHAQIIKRAFESEIRISNSLIDMYAKCGSLGDSQKVFYCIHEKDVVSWSSLIKAYAWNGNAKEALNVFHFMIESGTRANNLTFLAILSACGHAGFVKEGKELFKSMKEEFNLEPGIEHFTCIVDNFCRAGQLNDAFNLLHNEMNGMGMNGALWGTLLNACRVHGDVVIGEAAAKHLFCLEPGNAANYVMLADVYAAAGRREDANNVMRMLRERGLERRPGCSWFEVVQRT</sequence>
<evidence type="ECO:0000313" key="3">
    <source>
        <dbReference type="Proteomes" id="UP001515500"/>
    </source>
</evidence>
<dbReference type="PROSITE" id="PS51375">
    <property type="entry name" value="PPR"/>
    <property type="match status" value="6"/>
</dbReference>
<dbReference type="NCBIfam" id="TIGR00756">
    <property type="entry name" value="PPR"/>
    <property type="match status" value="7"/>
</dbReference>
<keyword evidence="3" id="KW-1185">Reference proteome</keyword>
<organism evidence="3 4">
    <name type="scientific">Dioscorea cayennensis subsp. rotundata</name>
    <name type="common">White Guinea yam</name>
    <name type="synonym">Dioscorea rotundata</name>
    <dbReference type="NCBI Taxonomy" id="55577"/>
    <lineage>
        <taxon>Eukaryota</taxon>
        <taxon>Viridiplantae</taxon>
        <taxon>Streptophyta</taxon>
        <taxon>Embryophyta</taxon>
        <taxon>Tracheophyta</taxon>
        <taxon>Spermatophyta</taxon>
        <taxon>Magnoliopsida</taxon>
        <taxon>Liliopsida</taxon>
        <taxon>Dioscoreales</taxon>
        <taxon>Dioscoreaceae</taxon>
        <taxon>Dioscorea</taxon>
    </lineage>
</organism>
<dbReference type="FunFam" id="1.25.40.10:FF:001093">
    <property type="entry name" value="Pentatricopeptide repeat-containing protein At2g34400"/>
    <property type="match status" value="1"/>
</dbReference>
<dbReference type="Pfam" id="PF01535">
    <property type="entry name" value="PPR"/>
    <property type="match status" value="3"/>
</dbReference>
<dbReference type="PANTHER" id="PTHR47926:SF462">
    <property type="entry name" value="PENTATRICOPEPTIDE REPEAT-CONTAINING PROTEIN"/>
    <property type="match status" value="1"/>
</dbReference>
<keyword evidence="1" id="KW-0677">Repeat</keyword>
<feature type="repeat" description="PPR" evidence="2">
    <location>
        <begin position="86"/>
        <end position="116"/>
    </location>
</feature>
<dbReference type="GeneID" id="120251072"/>
<accession>A0AB40ALE2</accession>
<dbReference type="PANTHER" id="PTHR47926">
    <property type="entry name" value="PENTATRICOPEPTIDE REPEAT-CONTAINING PROTEIN"/>
    <property type="match status" value="1"/>
</dbReference>
<dbReference type="GO" id="GO:0009451">
    <property type="term" value="P:RNA modification"/>
    <property type="evidence" value="ECO:0007669"/>
    <property type="project" value="InterPro"/>
</dbReference>
<evidence type="ECO:0000256" key="1">
    <source>
        <dbReference type="ARBA" id="ARBA00022737"/>
    </source>
</evidence>
<reference evidence="4" key="1">
    <citation type="submission" date="2025-08" db="UniProtKB">
        <authorList>
            <consortium name="RefSeq"/>
        </authorList>
    </citation>
    <scope>IDENTIFICATION</scope>
</reference>
<protein>
    <submittedName>
        <fullName evidence="4">Pentatricopeptide repeat-containing protein At3g16610-like</fullName>
    </submittedName>
</protein>
<feature type="repeat" description="PPR" evidence="2">
    <location>
        <begin position="290"/>
        <end position="325"/>
    </location>
</feature>
<dbReference type="RefSeq" id="XP_039115548.1">
    <property type="nucleotide sequence ID" value="XM_039259614.1"/>
</dbReference>
<dbReference type="Gene3D" id="1.25.40.10">
    <property type="entry name" value="Tetratricopeptide repeat domain"/>
    <property type="match status" value="5"/>
</dbReference>
<dbReference type="Pfam" id="PF20431">
    <property type="entry name" value="E_motif"/>
    <property type="match status" value="1"/>
</dbReference>
<feature type="repeat" description="PPR" evidence="2">
    <location>
        <begin position="534"/>
        <end position="564"/>
    </location>
</feature>
<dbReference type="InterPro" id="IPR011990">
    <property type="entry name" value="TPR-like_helical_dom_sf"/>
</dbReference>
<dbReference type="AlphaFoldDB" id="A0AB40ALE2"/>
<feature type="repeat" description="PPR" evidence="2">
    <location>
        <begin position="188"/>
        <end position="222"/>
    </location>
</feature>
<dbReference type="GO" id="GO:0003723">
    <property type="term" value="F:RNA binding"/>
    <property type="evidence" value="ECO:0007669"/>
    <property type="project" value="InterPro"/>
</dbReference>
<dbReference type="Proteomes" id="UP001515500">
    <property type="component" value="Chromosome 20"/>
</dbReference>
<name>A0AB40ALE2_DIOCR</name>
<feature type="repeat" description="PPR" evidence="2">
    <location>
        <begin position="499"/>
        <end position="533"/>
    </location>
</feature>
<dbReference type="InterPro" id="IPR046960">
    <property type="entry name" value="PPR_At4g14850-like_plant"/>
</dbReference>
<evidence type="ECO:0000313" key="4">
    <source>
        <dbReference type="RefSeq" id="XP_039115548.1"/>
    </source>
</evidence>
<dbReference type="Pfam" id="PF13041">
    <property type="entry name" value="PPR_2"/>
    <property type="match status" value="3"/>
</dbReference>
<proteinExistence type="predicted"/>
<dbReference type="InterPro" id="IPR046848">
    <property type="entry name" value="E_motif"/>
</dbReference>
<dbReference type="InterPro" id="IPR002885">
    <property type="entry name" value="PPR_rpt"/>
</dbReference>
<feature type="repeat" description="PPR" evidence="2">
    <location>
        <begin position="398"/>
        <end position="432"/>
    </location>
</feature>
<gene>
    <name evidence="4" type="primary">LOC120251072</name>
</gene>
<evidence type="ECO:0000256" key="2">
    <source>
        <dbReference type="PROSITE-ProRule" id="PRU00708"/>
    </source>
</evidence>